<name>A0A255D9X8_9MYCO</name>
<gene>
    <name evidence="1" type="ORF">CG716_23085</name>
</gene>
<accession>A0A255D9X8</accession>
<protein>
    <submittedName>
        <fullName evidence="1">Uncharacterized protein</fullName>
    </submittedName>
</protein>
<keyword evidence="2" id="KW-1185">Reference proteome</keyword>
<dbReference type="Proteomes" id="UP000216063">
    <property type="component" value="Unassembled WGS sequence"/>
</dbReference>
<organism evidence="1 2">
    <name type="scientific">Mycolicibacterium sphagni</name>
    <dbReference type="NCBI Taxonomy" id="1786"/>
    <lineage>
        <taxon>Bacteria</taxon>
        <taxon>Bacillati</taxon>
        <taxon>Actinomycetota</taxon>
        <taxon>Actinomycetes</taxon>
        <taxon>Mycobacteriales</taxon>
        <taxon>Mycobacteriaceae</taxon>
        <taxon>Mycolicibacterium</taxon>
    </lineage>
</organism>
<reference evidence="1 2" key="1">
    <citation type="submission" date="2017-07" db="EMBL/GenBank/DDBJ databases">
        <title>The new phylogeny of genus Mycobacterium.</title>
        <authorList>
            <person name="Tortoli E."/>
            <person name="Trovato A."/>
            <person name="Cirillo D.M."/>
        </authorList>
    </citation>
    <scope>NUCLEOTIDE SEQUENCE [LARGE SCALE GENOMIC DNA]</scope>
    <source>
        <strain evidence="1 2">ATCC 33027</strain>
    </source>
</reference>
<comment type="caution">
    <text evidence="1">The sequence shown here is derived from an EMBL/GenBank/DDBJ whole genome shotgun (WGS) entry which is preliminary data.</text>
</comment>
<sequence length="71" mass="7514">MVPRLRTEVCAVDLPEHPNRPAALAELTLVDFADSVVTDSTAACMAAWCWDADSGQPGEHQGGIRPAGTHT</sequence>
<evidence type="ECO:0000313" key="1">
    <source>
        <dbReference type="EMBL" id="OYN76229.1"/>
    </source>
</evidence>
<dbReference type="RefSeq" id="WP_094483444.1">
    <property type="nucleotide sequence ID" value="NZ_NOZR01000023.1"/>
</dbReference>
<dbReference type="AlphaFoldDB" id="A0A255D9X8"/>
<dbReference type="EMBL" id="NOZR01000023">
    <property type="protein sequence ID" value="OYN76229.1"/>
    <property type="molecule type" value="Genomic_DNA"/>
</dbReference>
<proteinExistence type="predicted"/>
<evidence type="ECO:0000313" key="2">
    <source>
        <dbReference type="Proteomes" id="UP000216063"/>
    </source>
</evidence>